<dbReference type="Proteomes" id="UP000001955">
    <property type="component" value="Chromosome"/>
</dbReference>
<proteinExistence type="predicted"/>
<organism evidence="1 2">
    <name type="scientific">Shimwellia blattae (strain ATCC 29907 / DSM 4481 / JCM 1650 / NBRC 105725 / CDC 9005-74)</name>
    <name type="common">Escherichia blattae</name>
    <dbReference type="NCBI Taxonomy" id="630626"/>
    <lineage>
        <taxon>Bacteria</taxon>
        <taxon>Pseudomonadati</taxon>
        <taxon>Pseudomonadota</taxon>
        <taxon>Gammaproteobacteria</taxon>
        <taxon>Enterobacterales</taxon>
        <taxon>Enterobacteriaceae</taxon>
        <taxon>Shimwellia</taxon>
    </lineage>
</organism>
<evidence type="ECO:0000313" key="2">
    <source>
        <dbReference type="Proteomes" id="UP000001955"/>
    </source>
</evidence>
<protein>
    <submittedName>
        <fullName evidence="1">Uncharacterized protein</fullName>
    </submittedName>
</protein>
<dbReference type="EMBL" id="CP001560">
    <property type="protein sequence ID" value="AFJ45273.1"/>
    <property type="molecule type" value="Genomic_DNA"/>
</dbReference>
<dbReference type="AlphaFoldDB" id="I2B419"/>
<name>I2B419_SHIBC</name>
<sequence length="103" mass="11551">MLFCSDVISVVLSARPFFIFYPVRAGAPAKGIENGESFQKGQYFPADTVRKLPFPCHNLSTLPPVVNTRRGDLHALCEAPHNEKKNREARFTAQKIMLPPPQQ</sequence>
<gene>
    <name evidence="1" type="ordered locus">EBL_c01380</name>
</gene>
<dbReference type="HOGENOM" id="CLU_2261917_0_0_6"/>
<reference evidence="1 2" key="1">
    <citation type="journal article" date="2012" name="J. Bacteriol.">
        <title>Complete genome sequence of the B12-producing Shimwellia blattae strain DSM 4481, isolated from a cockroach.</title>
        <authorList>
            <person name="Brzuszkiewicz E."/>
            <person name="Waschkowitz T."/>
            <person name="Wiezer A."/>
            <person name="Daniel R."/>
        </authorList>
    </citation>
    <scope>NUCLEOTIDE SEQUENCE [LARGE SCALE GENOMIC DNA]</scope>
    <source>
        <strain evidence="2">ATCC 29907 / DSM 4481 / JCM 1650 / NBRC 105725 / CDC 9005-74</strain>
    </source>
</reference>
<keyword evidence="2" id="KW-1185">Reference proteome</keyword>
<evidence type="ECO:0000313" key="1">
    <source>
        <dbReference type="EMBL" id="AFJ45273.1"/>
    </source>
</evidence>
<dbReference type="KEGG" id="ebt:EBL_c01380"/>
<accession>I2B419</accession>